<dbReference type="InterPro" id="IPR027417">
    <property type="entry name" value="P-loop_NTPase"/>
</dbReference>
<dbReference type="SUPFAM" id="SSF52540">
    <property type="entry name" value="P-loop containing nucleoside triphosphate hydrolases"/>
    <property type="match status" value="1"/>
</dbReference>
<dbReference type="EMBL" id="SACK01000006">
    <property type="protein sequence ID" value="RVU00155.1"/>
    <property type="molecule type" value="Genomic_DNA"/>
</dbReference>
<comment type="caution">
    <text evidence="1">The sequence shown here is derived from an EMBL/GenBank/DDBJ whole genome shotgun (WGS) entry which is preliminary data.</text>
</comment>
<gene>
    <name evidence="1" type="ORF">EOD41_14440</name>
</gene>
<accession>A0A3S3TFW9</accession>
<protein>
    <recommendedName>
        <fullName evidence="3">NACHT domain-containing protein</fullName>
    </recommendedName>
</protein>
<proteinExistence type="predicted"/>
<organism evidence="1 2">
    <name type="scientific">Mucilaginibacter limnophilus</name>
    <dbReference type="NCBI Taxonomy" id="1932778"/>
    <lineage>
        <taxon>Bacteria</taxon>
        <taxon>Pseudomonadati</taxon>
        <taxon>Bacteroidota</taxon>
        <taxon>Sphingobacteriia</taxon>
        <taxon>Sphingobacteriales</taxon>
        <taxon>Sphingobacteriaceae</taxon>
        <taxon>Mucilaginibacter</taxon>
    </lineage>
</organism>
<sequence length="785" mass="91358">MSHYCGYNGWDDFCNKHGKKQESTVATLGWDKLKVNAHKITSFTLQALKNRAGIPYSQTISRSFINNHLETFLNGEYSATLLSAPAGYGKTIGLCHWIEQRLELNAKNETDDVILFFSSSALINVFLSGRDINEWFLGLLGYSTDDDIASLLNEDFNKSKRFFLVIDGFDEHMFKPEQYRMLLSQLTDIFALYQSKQWFKLIVTMRQASWINYRHDFETMPGKWFLGFTTDNNSTLNVPLFSAAEIKELCFKINPLLKISIDTNLIDKFSHPLYFQFYYKGHKDCFSFSNIDNICIYDLISNFILNKVYLGNHSTEKILLLKELVSEMDFKNRVYKVNKLKINHLLRQYNQAYNELLSIGFLRELNESSDIDFNSYIQFSNEDFLDYIIAKNLLYNNNYSFNRQLVDNLNRLFAHDGKKLPVLKWILIYAIKSDQDEGFRALHDVILSTQERADLFAFIAELFNRECFEPGHKDSVKSYAKQSTLRELFDSFLGVELLKPEYEKTLRIVLKFELTNKQRIMAYTSIAMIAMIKLDVSLLEECVNKLKGFGNTDYIRFPINPLTCIDGIFYYLKYGILKKEFLADITNFYFNPPPPKHLKVTPVNDVIFILAAYCCIISDNPHKGIRFINTLEKHYQKTDDITSNYGLFMRIIKADRYFVLGNVKKALEIYLTAMLAFDKYAQGYTVIMRLFFMSLKVMASLYIQNHQELARQIGSYIKLAEEAGFNVSKAYSFTFLLKHRAQFAGQYEFEKKVYNELTKTLRQCGLQAEIFLSDAEQVKAAIRRA</sequence>
<reference evidence="1 2" key="1">
    <citation type="submission" date="2019-01" db="EMBL/GenBank/DDBJ databases">
        <authorList>
            <person name="Chen W.-M."/>
        </authorList>
    </citation>
    <scope>NUCLEOTIDE SEQUENCE [LARGE SCALE GENOMIC DNA]</scope>
    <source>
        <strain evidence="1 2">YBJ-36</strain>
    </source>
</reference>
<dbReference type="RefSeq" id="WP_127706133.1">
    <property type="nucleotide sequence ID" value="NZ_SACK01000006.1"/>
</dbReference>
<dbReference type="OrthoDB" id="956377at2"/>
<evidence type="ECO:0008006" key="3">
    <source>
        <dbReference type="Google" id="ProtNLM"/>
    </source>
</evidence>
<keyword evidence="2" id="KW-1185">Reference proteome</keyword>
<name>A0A3S3TFW9_9SPHI</name>
<evidence type="ECO:0000313" key="1">
    <source>
        <dbReference type="EMBL" id="RVU00155.1"/>
    </source>
</evidence>
<dbReference type="Gene3D" id="3.40.50.300">
    <property type="entry name" value="P-loop containing nucleotide triphosphate hydrolases"/>
    <property type="match status" value="1"/>
</dbReference>
<evidence type="ECO:0000313" key="2">
    <source>
        <dbReference type="Proteomes" id="UP000282759"/>
    </source>
</evidence>
<dbReference type="AlphaFoldDB" id="A0A3S3TFW9"/>
<dbReference type="Proteomes" id="UP000282759">
    <property type="component" value="Unassembled WGS sequence"/>
</dbReference>